<accession>A0A379UU91</accession>
<dbReference type="EMBL" id="UGXK01000001">
    <property type="protein sequence ID" value="SUG71888.1"/>
    <property type="molecule type" value="Genomic_DNA"/>
</dbReference>
<dbReference type="Proteomes" id="UP000255534">
    <property type="component" value="Unassembled WGS sequence"/>
</dbReference>
<sequence length="45" mass="5239">MQRILLQLILVIISGFWCIALQCAEVRTDIEYNLKLFHSLIALVH</sequence>
<evidence type="ECO:0000313" key="2">
    <source>
        <dbReference type="Proteomes" id="UP000255534"/>
    </source>
</evidence>
<gene>
    <name evidence="1" type="ORF">NCTC5798_03069</name>
</gene>
<organism evidence="1 2">
    <name type="scientific">Salmonella enterica I</name>
    <dbReference type="NCBI Taxonomy" id="59201"/>
    <lineage>
        <taxon>Bacteria</taxon>
        <taxon>Pseudomonadati</taxon>
        <taxon>Pseudomonadota</taxon>
        <taxon>Gammaproteobacteria</taxon>
        <taxon>Enterobacterales</taxon>
        <taxon>Enterobacteriaceae</taxon>
        <taxon>Salmonella</taxon>
    </lineage>
</organism>
<reference evidence="1 2" key="1">
    <citation type="submission" date="2018-06" db="EMBL/GenBank/DDBJ databases">
        <authorList>
            <consortium name="Pathogen Informatics"/>
            <person name="Doyle S."/>
        </authorList>
    </citation>
    <scope>NUCLEOTIDE SEQUENCE [LARGE SCALE GENOMIC DNA]</scope>
    <source>
        <strain evidence="1 2">NCTC5798</strain>
    </source>
</reference>
<protein>
    <submittedName>
        <fullName evidence="1">Uncharacterized protein</fullName>
    </submittedName>
</protein>
<dbReference type="AlphaFoldDB" id="A0A379UU91"/>
<proteinExistence type="predicted"/>
<evidence type="ECO:0000313" key="1">
    <source>
        <dbReference type="EMBL" id="SUG71888.1"/>
    </source>
</evidence>
<name>A0A379UU91_SALET</name>